<organism evidence="1 2">
    <name type="scientific">Ascaris lumbricoides</name>
    <name type="common">Giant roundworm</name>
    <dbReference type="NCBI Taxonomy" id="6252"/>
    <lineage>
        <taxon>Eukaryota</taxon>
        <taxon>Metazoa</taxon>
        <taxon>Ecdysozoa</taxon>
        <taxon>Nematoda</taxon>
        <taxon>Chromadorea</taxon>
        <taxon>Rhabditida</taxon>
        <taxon>Spirurina</taxon>
        <taxon>Ascaridomorpha</taxon>
        <taxon>Ascaridoidea</taxon>
        <taxon>Ascarididae</taxon>
        <taxon>Ascaris</taxon>
    </lineage>
</organism>
<reference evidence="2" key="1">
    <citation type="submission" date="2017-02" db="UniProtKB">
        <authorList>
            <consortium name="WormBaseParasite"/>
        </authorList>
    </citation>
    <scope>IDENTIFICATION</scope>
</reference>
<keyword evidence="1" id="KW-1185">Reference proteome</keyword>
<proteinExistence type="predicted"/>
<accession>A0A0M3I4Y2</accession>
<dbReference type="AlphaFoldDB" id="A0A0M3I4Y2"/>
<sequence>MLMHRNAFSRVPMRHDGRRVDGLAGKHVLHHAPQLCTERTLLLSACKKHGERCSARAVNVAASGKTPPRFNVYLLVR</sequence>
<dbReference type="Proteomes" id="UP000036681">
    <property type="component" value="Unplaced"/>
</dbReference>
<protein>
    <submittedName>
        <fullName evidence="2">SCP domain-containing protein</fullName>
    </submittedName>
</protein>
<evidence type="ECO:0000313" key="2">
    <source>
        <dbReference type="WBParaSite" id="ALUE_0001191001-mRNA-1"/>
    </source>
</evidence>
<dbReference type="WBParaSite" id="ALUE_0001191001-mRNA-1">
    <property type="protein sequence ID" value="ALUE_0001191001-mRNA-1"/>
    <property type="gene ID" value="ALUE_0001191001"/>
</dbReference>
<evidence type="ECO:0000313" key="1">
    <source>
        <dbReference type="Proteomes" id="UP000036681"/>
    </source>
</evidence>
<name>A0A0M3I4Y2_ASCLU</name>